<comment type="caution">
    <text evidence="2">The sequence shown here is derived from an EMBL/GenBank/DDBJ whole genome shotgun (WGS) entry which is preliminary data.</text>
</comment>
<keyword evidence="3" id="KW-1185">Reference proteome</keyword>
<feature type="transmembrane region" description="Helical" evidence="1">
    <location>
        <begin position="7"/>
        <end position="28"/>
    </location>
</feature>
<sequence length="352" mass="39596">MLNKKMLFLSVGTIIGSCLLFITIGFLVNATQKTEPAFTGEYDVNVMEDLLYVTTENSVDTLFLQTNNESALSLFTSDSEAFLYSPIFIDEHTAAFIHTTGYERGSDPYETSSEFAYSAISIVDFVTEEITTLVETRGVLLDLIYIPTTDQFIVTGDNVSQHIEPEAQETRKTALYNAADGELQLIYEGSYAVPSSMQATKDGQLMMILPDDQGNWTVDTIYESIERIYIADPTVTPLNLELFSSDEKTAPITSFVQVKDGLIYQTIFNYEQSDGLFDYDLVPYSFETQEEGNRLRIGGHDIEALRSIPTKDILYYVKRTDAYRDGNTFSIHRHDLVSGDEKEIPLIAKETD</sequence>
<evidence type="ECO:0000256" key="1">
    <source>
        <dbReference type="SAM" id="Phobius"/>
    </source>
</evidence>
<name>A0ABU6NFV9_9BACI</name>
<dbReference type="PROSITE" id="PS51257">
    <property type="entry name" value="PROKAR_LIPOPROTEIN"/>
    <property type="match status" value="1"/>
</dbReference>
<dbReference type="EMBL" id="JAROAS010000004">
    <property type="protein sequence ID" value="MED4126916.1"/>
    <property type="molecule type" value="Genomic_DNA"/>
</dbReference>
<keyword evidence="1" id="KW-0812">Transmembrane</keyword>
<dbReference type="Proteomes" id="UP001341820">
    <property type="component" value="Unassembled WGS sequence"/>
</dbReference>
<gene>
    <name evidence="2" type="ORF">P5F74_02090</name>
</gene>
<evidence type="ECO:0000313" key="2">
    <source>
        <dbReference type="EMBL" id="MED4126916.1"/>
    </source>
</evidence>
<evidence type="ECO:0000313" key="3">
    <source>
        <dbReference type="Proteomes" id="UP001341820"/>
    </source>
</evidence>
<accession>A0ABU6NFV9</accession>
<reference evidence="2 3" key="1">
    <citation type="submission" date="2023-03" db="EMBL/GenBank/DDBJ databases">
        <title>Bacillus Genome Sequencing.</title>
        <authorList>
            <person name="Dunlap C."/>
        </authorList>
    </citation>
    <scope>NUCLEOTIDE SEQUENCE [LARGE SCALE GENOMIC DNA]</scope>
    <source>
        <strain evidence="2 3">B-4107</strain>
    </source>
</reference>
<proteinExistence type="predicted"/>
<dbReference type="SUPFAM" id="SSF69304">
    <property type="entry name" value="Tricorn protease N-terminal domain"/>
    <property type="match status" value="1"/>
</dbReference>
<keyword evidence="1" id="KW-0472">Membrane</keyword>
<keyword evidence="1" id="KW-1133">Transmembrane helix</keyword>
<protein>
    <submittedName>
        <fullName evidence="2">Uncharacterized protein</fullName>
    </submittedName>
</protein>
<dbReference type="RefSeq" id="WP_328236245.1">
    <property type="nucleotide sequence ID" value="NZ_JAROAS010000004.1"/>
</dbReference>
<organism evidence="2 3">
    <name type="scientific">Shouchella miscanthi</name>
    <dbReference type="NCBI Taxonomy" id="2598861"/>
    <lineage>
        <taxon>Bacteria</taxon>
        <taxon>Bacillati</taxon>
        <taxon>Bacillota</taxon>
        <taxon>Bacilli</taxon>
        <taxon>Bacillales</taxon>
        <taxon>Bacillaceae</taxon>
        <taxon>Shouchella</taxon>
    </lineage>
</organism>